<feature type="binding site" evidence="9">
    <location>
        <position position="349"/>
    </location>
    <ligand>
        <name>Mn(2+)</name>
        <dbReference type="ChEBI" id="CHEBI:29035"/>
        <label>1</label>
    </ligand>
</feature>
<feature type="binding site" evidence="9">
    <location>
        <position position="267"/>
    </location>
    <ligand>
        <name>Mn(2+)</name>
        <dbReference type="ChEBI" id="CHEBI:29035"/>
        <label>2</label>
    </ligand>
</feature>
<keyword evidence="6 9" id="KW-0479">Metal-binding</keyword>
<evidence type="ECO:0000259" key="10">
    <source>
        <dbReference type="PROSITE" id="PS00631"/>
    </source>
</evidence>
<evidence type="ECO:0000313" key="12">
    <source>
        <dbReference type="Proteomes" id="UP000273643"/>
    </source>
</evidence>
<comment type="catalytic activity">
    <reaction evidence="2 9">
        <text>Release of an N-terminal amino acid, preferentially leucine, but not glutamic or aspartic acids.</text>
        <dbReference type="EC" id="3.4.11.10"/>
    </reaction>
</comment>
<comment type="cofactor">
    <cofactor evidence="9">
        <name>Mn(2+)</name>
        <dbReference type="ChEBI" id="CHEBI:29035"/>
    </cofactor>
    <text evidence="9">Binds 2 manganese ions per subunit.</text>
</comment>
<dbReference type="Proteomes" id="UP000273643">
    <property type="component" value="Unassembled WGS sequence"/>
</dbReference>
<dbReference type="EC" id="3.4.11.1" evidence="9"/>
<dbReference type="NCBIfam" id="NF002073">
    <property type="entry name" value="PRK00913.1-2"/>
    <property type="match status" value="1"/>
</dbReference>
<comment type="catalytic activity">
    <reaction evidence="1 9">
        <text>Release of an N-terminal amino acid, Xaa-|-Yaa-, in which Xaa is preferably Leu, but may be other amino acids including Pro although not Arg or Lys, and Yaa may be Pro. Amino acid amides and methyl esters are also readily hydrolyzed, but rates on arylamides are exceedingly low.</text>
        <dbReference type="EC" id="3.4.11.1"/>
    </reaction>
</comment>
<dbReference type="RefSeq" id="WP_024459820.1">
    <property type="nucleotide sequence ID" value="NZ_JBHYFO010000021.1"/>
</dbReference>
<dbReference type="GO" id="GO:0030145">
    <property type="term" value="F:manganese ion binding"/>
    <property type="evidence" value="ECO:0007669"/>
    <property type="project" value="UniProtKB-UniRule"/>
</dbReference>
<dbReference type="SUPFAM" id="SSF53187">
    <property type="entry name" value="Zn-dependent exopeptidases"/>
    <property type="match status" value="1"/>
</dbReference>
<dbReference type="CDD" id="cd00433">
    <property type="entry name" value="Peptidase_M17"/>
    <property type="match status" value="1"/>
</dbReference>
<feature type="binding site" evidence="9">
    <location>
        <position position="272"/>
    </location>
    <ligand>
        <name>Mn(2+)</name>
        <dbReference type="ChEBI" id="CHEBI:29035"/>
        <label>1</label>
    </ligand>
</feature>
<dbReference type="InterPro" id="IPR023042">
    <property type="entry name" value="Peptidase_M17_leu_NH2_pept"/>
</dbReference>
<keyword evidence="7 9" id="KW-0378">Hydrolase</keyword>
<evidence type="ECO:0000256" key="7">
    <source>
        <dbReference type="ARBA" id="ARBA00022801"/>
    </source>
</evidence>
<accession>A0A3N1NIY7</accession>
<evidence type="ECO:0000256" key="6">
    <source>
        <dbReference type="ARBA" id="ARBA00022723"/>
    </source>
</evidence>
<dbReference type="PROSITE" id="PS00631">
    <property type="entry name" value="CYTOSOL_AP"/>
    <property type="match status" value="1"/>
</dbReference>
<dbReference type="PANTHER" id="PTHR11963">
    <property type="entry name" value="LEUCINE AMINOPEPTIDASE-RELATED"/>
    <property type="match status" value="1"/>
</dbReference>
<sequence length="495" mass="52249">MQTTAKVVNALTDRSDCLIVTAFENQQWSPAAEALEKQAGQLAALCKRDGFKGKEGETLLLPTPEGTTAKRVLVLGLGSAAPKAASFQRALGKAVEALKTTPAKSLTLCLNGVTVEDRDLRWTARQVTYTLGLSQYRFTRCKSQKGEASPFAPTKVTLGCAKKSQAAEINAGLSEGVALAKGTNFTRELGDLPGNICTPSYLATEARKLARNQKKLSVKVLDEKQMKELGMGSLLSVSAGSDEPAKLIVMEYKGAAKTEAPVALVGKGITFDTGGISLKPGAGMDEMKFDMCGAASVFGCMQTLIELQPKLNVVAVVAAAENMPSGGATKPGDIVTSMSGQTIEVLNTDAEGRLVLCDALTYVERFKPKAVVDIATLTGACVIALGNHATGLYSNRDELAEALLSAGETAGDRAWRLPLWDEYQKQLDSNFADMANIGGREAGSVTAACFLSRFTGKYAWAHLDIAGTAWRSGAAKGATGRPVPLLMHYLLSQAS</sequence>
<dbReference type="HAMAP" id="MF_00181">
    <property type="entry name" value="Cytosol_peptidase_M17"/>
    <property type="match status" value="1"/>
</dbReference>
<keyword evidence="12" id="KW-1185">Reference proteome</keyword>
<evidence type="ECO:0000256" key="4">
    <source>
        <dbReference type="ARBA" id="ARBA00022438"/>
    </source>
</evidence>
<evidence type="ECO:0000256" key="8">
    <source>
        <dbReference type="ARBA" id="ARBA00023211"/>
    </source>
</evidence>
<keyword evidence="5 9" id="KW-0645">Protease</keyword>
<proteinExistence type="inferred from homology"/>
<feature type="binding site" evidence="9">
    <location>
        <position position="351"/>
    </location>
    <ligand>
        <name>Mn(2+)</name>
        <dbReference type="ChEBI" id="CHEBI:29035"/>
        <label>2</label>
    </ligand>
</feature>
<dbReference type="SUPFAM" id="SSF52949">
    <property type="entry name" value="Macro domain-like"/>
    <property type="match status" value="1"/>
</dbReference>
<feature type="active site" evidence="9">
    <location>
        <position position="279"/>
    </location>
</feature>
<dbReference type="NCBIfam" id="NF002083">
    <property type="entry name" value="PRK00913.3-5"/>
    <property type="match status" value="1"/>
</dbReference>
<keyword evidence="4 9" id="KW-0031">Aminopeptidase</keyword>
<dbReference type="GO" id="GO:0070006">
    <property type="term" value="F:metalloaminopeptidase activity"/>
    <property type="evidence" value="ECO:0007669"/>
    <property type="project" value="InterPro"/>
</dbReference>
<dbReference type="FunFam" id="3.40.630.10:FF:000004">
    <property type="entry name" value="Probable cytosol aminopeptidase"/>
    <property type="match status" value="1"/>
</dbReference>
<keyword evidence="8 9" id="KW-0464">Manganese</keyword>
<dbReference type="GO" id="GO:0006508">
    <property type="term" value="P:proteolysis"/>
    <property type="evidence" value="ECO:0007669"/>
    <property type="project" value="UniProtKB-KW"/>
</dbReference>
<dbReference type="PANTHER" id="PTHR11963:SF23">
    <property type="entry name" value="CYTOSOL AMINOPEPTIDASE"/>
    <property type="match status" value="1"/>
</dbReference>
<evidence type="ECO:0000256" key="5">
    <source>
        <dbReference type="ARBA" id="ARBA00022670"/>
    </source>
</evidence>
<feature type="active site" evidence="9">
    <location>
        <position position="353"/>
    </location>
</feature>
<organism evidence="11 12">
    <name type="scientific">Marinimicrobium koreense</name>
    <dbReference type="NCBI Taxonomy" id="306545"/>
    <lineage>
        <taxon>Bacteria</taxon>
        <taxon>Pseudomonadati</taxon>
        <taxon>Pseudomonadota</taxon>
        <taxon>Gammaproteobacteria</taxon>
        <taxon>Cellvibrionales</taxon>
        <taxon>Cellvibrionaceae</taxon>
        <taxon>Marinimicrobium</taxon>
    </lineage>
</organism>
<gene>
    <name evidence="9" type="primary">pepA</name>
    <name evidence="11" type="ORF">EDC38_0372</name>
</gene>
<feature type="binding site" evidence="9">
    <location>
        <position position="290"/>
    </location>
    <ligand>
        <name>Mn(2+)</name>
        <dbReference type="ChEBI" id="CHEBI:29035"/>
        <label>2</label>
    </ligand>
</feature>
<dbReference type="NCBIfam" id="NF002074">
    <property type="entry name" value="PRK00913.1-4"/>
    <property type="match status" value="1"/>
</dbReference>
<dbReference type="InterPro" id="IPR008283">
    <property type="entry name" value="Peptidase_M17_N"/>
</dbReference>
<dbReference type="InterPro" id="IPR043472">
    <property type="entry name" value="Macro_dom-like"/>
</dbReference>
<dbReference type="AlphaFoldDB" id="A0A3N1NIY7"/>
<dbReference type="NCBIfam" id="NF002077">
    <property type="entry name" value="PRK00913.2-4"/>
    <property type="match status" value="1"/>
</dbReference>
<evidence type="ECO:0000256" key="9">
    <source>
        <dbReference type="HAMAP-Rule" id="MF_00181"/>
    </source>
</evidence>
<comment type="similarity">
    <text evidence="3 9">Belongs to the peptidase M17 family.</text>
</comment>
<dbReference type="OrthoDB" id="9809354at2"/>
<dbReference type="GO" id="GO:0005737">
    <property type="term" value="C:cytoplasm"/>
    <property type="evidence" value="ECO:0007669"/>
    <property type="project" value="UniProtKB-SubCell"/>
</dbReference>
<dbReference type="PRINTS" id="PR00481">
    <property type="entry name" value="LAMNOPPTDASE"/>
</dbReference>
<feature type="binding site" evidence="9">
    <location>
        <position position="351"/>
    </location>
    <ligand>
        <name>Mn(2+)</name>
        <dbReference type="ChEBI" id="CHEBI:29035"/>
        <label>1</label>
    </ligand>
</feature>
<dbReference type="EMBL" id="RJUK01000001">
    <property type="protein sequence ID" value="ROQ19784.1"/>
    <property type="molecule type" value="Genomic_DNA"/>
</dbReference>
<dbReference type="EC" id="3.4.11.10" evidence="9"/>
<feature type="domain" description="Cytosol aminopeptidase" evidence="10">
    <location>
        <begin position="347"/>
        <end position="354"/>
    </location>
</feature>
<protein>
    <recommendedName>
        <fullName evidence="9">Probable cytosol aminopeptidase</fullName>
        <ecNumber evidence="9">3.4.11.1</ecNumber>
    </recommendedName>
    <alternativeName>
        <fullName evidence="9">Leucine aminopeptidase</fullName>
        <shortName evidence="9">LAP</shortName>
        <ecNumber evidence="9">3.4.11.10</ecNumber>
    </alternativeName>
    <alternativeName>
        <fullName evidence="9">Leucyl aminopeptidase</fullName>
    </alternativeName>
</protein>
<name>A0A3N1NIY7_9GAMM</name>
<dbReference type="InterPro" id="IPR000819">
    <property type="entry name" value="Peptidase_M17_C"/>
</dbReference>
<keyword evidence="9" id="KW-0963">Cytoplasm</keyword>
<reference evidence="11 12" key="1">
    <citation type="submission" date="2018-11" db="EMBL/GenBank/DDBJ databases">
        <title>Genomic Encyclopedia of Type Strains, Phase IV (KMG-IV): sequencing the most valuable type-strain genomes for metagenomic binning, comparative biology and taxonomic classification.</title>
        <authorList>
            <person name="Goeker M."/>
        </authorList>
    </citation>
    <scope>NUCLEOTIDE SEQUENCE [LARGE SCALE GENOMIC DNA]</scope>
    <source>
        <strain evidence="11 12">DSM 16974</strain>
    </source>
</reference>
<dbReference type="Pfam" id="PF02789">
    <property type="entry name" value="Peptidase_M17_N"/>
    <property type="match status" value="1"/>
</dbReference>
<dbReference type="InterPro" id="IPR011356">
    <property type="entry name" value="Leucine_aapep/pepB"/>
</dbReference>
<comment type="subcellular location">
    <subcellularLocation>
        <location evidence="9">Cytoplasm</location>
    </subcellularLocation>
</comment>
<dbReference type="Gene3D" id="3.40.630.10">
    <property type="entry name" value="Zn peptidases"/>
    <property type="match status" value="1"/>
</dbReference>
<evidence type="ECO:0000256" key="2">
    <source>
        <dbReference type="ARBA" id="ARBA00000967"/>
    </source>
</evidence>
<comment type="caution">
    <text evidence="11">The sequence shown here is derived from an EMBL/GenBank/DDBJ whole genome shotgun (WGS) entry which is preliminary data.</text>
</comment>
<evidence type="ECO:0000256" key="1">
    <source>
        <dbReference type="ARBA" id="ARBA00000135"/>
    </source>
</evidence>
<dbReference type="Pfam" id="PF00883">
    <property type="entry name" value="Peptidase_M17"/>
    <property type="match status" value="1"/>
</dbReference>
<feature type="binding site" evidence="9">
    <location>
        <position position="272"/>
    </location>
    <ligand>
        <name>Mn(2+)</name>
        <dbReference type="ChEBI" id="CHEBI:29035"/>
        <label>2</label>
    </ligand>
</feature>
<dbReference type="Gene3D" id="3.40.220.10">
    <property type="entry name" value="Leucine Aminopeptidase, subunit E, domain 1"/>
    <property type="match status" value="1"/>
</dbReference>
<evidence type="ECO:0000256" key="3">
    <source>
        <dbReference type="ARBA" id="ARBA00009528"/>
    </source>
</evidence>
<evidence type="ECO:0000313" key="11">
    <source>
        <dbReference type="EMBL" id="ROQ19784.1"/>
    </source>
</evidence>
<comment type="function">
    <text evidence="9">Presumably involved in the processing and regular turnover of intracellular proteins. Catalyzes the removal of unsubstituted N-terminal amino acids from various peptides.</text>
</comment>